<evidence type="ECO:0000313" key="5">
    <source>
        <dbReference type="Proteomes" id="UP000245370"/>
    </source>
</evidence>
<sequence>MKLSFRKASMIDVPMIWDILSSAIARRKADGSDQWQDGYPNKEVVNNDIENGVGFVLTENEKIAGYCAVLINDEPEYANIEGEWLSSGDFVVYHRVAIAENYLGRGLAKKMLKFIEEFALENKIYSVKADTNFDNEPMLFLFEQLGYKYCGEVYFRGKARKAYEKNLVNKVNLMTD</sequence>
<gene>
    <name evidence="4" type="ORF">DIT68_05285</name>
</gene>
<dbReference type="InterPro" id="IPR050832">
    <property type="entry name" value="Bact_Acetyltransf"/>
</dbReference>
<keyword evidence="2" id="KW-0012">Acyltransferase</keyword>
<reference evidence="4 5" key="2">
    <citation type="submission" date="2018-05" db="EMBL/GenBank/DDBJ databases">
        <authorList>
            <person name="Lanie J.A."/>
            <person name="Ng W.-L."/>
            <person name="Kazmierczak K.M."/>
            <person name="Andrzejewski T.M."/>
            <person name="Davidsen T.M."/>
            <person name="Wayne K.J."/>
            <person name="Tettelin H."/>
            <person name="Glass J.I."/>
            <person name="Rusch D."/>
            <person name="Podicherti R."/>
            <person name="Tsui H.-C.T."/>
            <person name="Winkler M.E."/>
        </authorList>
    </citation>
    <scope>NUCLEOTIDE SEQUENCE [LARGE SCALE GENOMIC DNA]</scope>
    <source>
        <strain evidence="4 5">C305</strain>
    </source>
</reference>
<dbReference type="Pfam" id="PF00583">
    <property type="entry name" value="Acetyltransf_1"/>
    <property type="match status" value="1"/>
</dbReference>
<dbReference type="SUPFAM" id="SSF55729">
    <property type="entry name" value="Acyl-CoA N-acyltransferases (Nat)"/>
    <property type="match status" value="1"/>
</dbReference>
<reference evidence="4 5" key="1">
    <citation type="submission" date="2018-05" db="EMBL/GenBank/DDBJ databases">
        <title>Brumimicrobium oceani sp. nov., isolated from coastal sediment.</title>
        <authorList>
            <person name="Kou Y."/>
        </authorList>
    </citation>
    <scope>NUCLEOTIDE SEQUENCE [LARGE SCALE GENOMIC DNA]</scope>
    <source>
        <strain evidence="4 5">C305</strain>
    </source>
</reference>
<dbReference type="OrthoDB" id="9796381at2"/>
<evidence type="ECO:0000259" key="3">
    <source>
        <dbReference type="PROSITE" id="PS51186"/>
    </source>
</evidence>
<dbReference type="EMBL" id="QFRJ01000002">
    <property type="protein sequence ID" value="PWH86647.1"/>
    <property type="molecule type" value="Genomic_DNA"/>
</dbReference>
<evidence type="ECO:0000256" key="1">
    <source>
        <dbReference type="ARBA" id="ARBA00022679"/>
    </source>
</evidence>
<organism evidence="4 5">
    <name type="scientific">Brumimicrobium oceani</name>
    <dbReference type="NCBI Taxonomy" id="2100725"/>
    <lineage>
        <taxon>Bacteria</taxon>
        <taxon>Pseudomonadati</taxon>
        <taxon>Bacteroidota</taxon>
        <taxon>Flavobacteriia</taxon>
        <taxon>Flavobacteriales</taxon>
        <taxon>Crocinitomicaceae</taxon>
        <taxon>Brumimicrobium</taxon>
    </lineage>
</organism>
<dbReference type="GO" id="GO:0016747">
    <property type="term" value="F:acyltransferase activity, transferring groups other than amino-acyl groups"/>
    <property type="evidence" value="ECO:0007669"/>
    <property type="project" value="InterPro"/>
</dbReference>
<accession>A0A2U2XFW6</accession>
<dbReference type="CDD" id="cd04301">
    <property type="entry name" value="NAT_SF"/>
    <property type="match status" value="1"/>
</dbReference>
<keyword evidence="1 4" id="KW-0808">Transferase</keyword>
<comment type="caution">
    <text evidence="4">The sequence shown here is derived from an EMBL/GenBank/DDBJ whole genome shotgun (WGS) entry which is preliminary data.</text>
</comment>
<dbReference type="RefSeq" id="WP_109358760.1">
    <property type="nucleotide sequence ID" value="NZ_QFRJ01000002.1"/>
</dbReference>
<evidence type="ECO:0000313" key="4">
    <source>
        <dbReference type="EMBL" id="PWH86647.1"/>
    </source>
</evidence>
<dbReference type="PANTHER" id="PTHR43877:SF2">
    <property type="entry name" value="AMINOALKYLPHOSPHONATE N-ACETYLTRANSFERASE-RELATED"/>
    <property type="match status" value="1"/>
</dbReference>
<evidence type="ECO:0000256" key="2">
    <source>
        <dbReference type="ARBA" id="ARBA00023315"/>
    </source>
</evidence>
<dbReference type="InterPro" id="IPR000182">
    <property type="entry name" value="GNAT_dom"/>
</dbReference>
<dbReference type="PANTHER" id="PTHR43877">
    <property type="entry name" value="AMINOALKYLPHOSPHONATE N-ACETYLTRANSFERASE-RELATED-RELATED"/>
    <property type="match status" value="1"/>
</dbReference>
<dbReference type="Gene3D" id="3.40.630.30">
    <property type="match status" value="1"/>
</dbReference>
<name>A0A2U2XFW6_9FLAO</name>
<protein>
    <submittedName>
        <fullName evidence="4">GNAT family N-acetyltransferase</fullName>
    </submittedName>
</protein>
<dbReference type="Proteomes" id="UP000245370">
    <property type="component" value="Unassembled WGS sequence"/>
</dbReference>
<dbReference type="InterPro" id="IPR016181">
    <property type="entry name" value="Acyl_CoA_acyltransferase"/>
</dbReference>
<dbReference type="AlphaFoldDB" id="A0A2U2XFW6"/>
<proteinExistence type="predicted"/>
<keyword evidence="5" id="KW-1185">Reference proteome</keyword>
<dbReference type="PROSITE" id="PS51186">
    <property type="entry name" value="GNAT"/>
    <property type="match status" value="1"/>
</dbReference>
<feature type="domain" description="N-acetyltransferase" evidence="3">
    <location>
        <begin position="3"/>
        <end position="170"/>
    </location>
</feature>